<sequence length="67" mass="7446">DPYGENYVIEPSTGRLRRQVPAAIFDDVVASSSSPSSNIPLQAQPSFSKIARASEKRDQLRKSIRQE</sequence>
<accession>A0A699XLD8</accession>
<proteinExistence type="predicted"/>
<evidence type="ECO:0000256" key="1">
    <source>
        <dbReference type="SAM" id="MobiDB-lite"/>
    </source>
</evidence>
<dbReference type="EMBL" id="BKCJ011883213">
    <property type="protein sequence ID" value="GFD60832.1"/>
    <property type="molecule type" value="Genomic_DNA"/>
</dbReference>
<gene>
    <name evidence="2" type="ORF">Tci_932801</name>
</gene>
<feature type="compositionally biased region" description="Polar residues" evidence="1">
    <location>
        <begin position="38"/>
        <end position="47"/>
    </location>
</feature>
<dbReference type="AlphaFoldDB" id="A0A699XLD8"/>
<protein>
    <submittedName>
        <fullName evidence="2">Uncharacterized protein</fullName>
    </submittedName>
</protein>
<feature type="region of interest" description="Disordered" evidence="1">
    <location>
        <begin position="29"/>
        <end position="67"/>
    </location>
</feature>
<comment type="caution">
    <text evidence="2">The sequence shown here is derived from an EMBL/GenBank/DDBJ whole genome shotgun (WGS) entry which is preliminary data.</text>
</comment>
<organism evidence="2">
    <name type="scientific">Tanacetum cinerariifolium</name>
    <name type="common">Dalmatian daisy</name>
    <name type="synonym">Chrysanthemum cinerariifolium</name>
    <dbReference type="NCBI Taxonomy" id="118510"/>
    <lineage>
        <taxon>Eukaryota</taxon>
        <taxon>Viridiplantae</taxon>
        <taxon>Streptophyta</taxon>
        <taxon>Embryophyta</taxon>
        <taxon>Tracheophyta</taxon>
        <taxon>Spermatophyta</taxon>
        <taxon>Magnoliopsida</taxon>
        <taxon>eudicotyledons</taxon>
        <taxon>Gunneridae</taxon>
        <taxon>Pentapetalae</taxon>
        <taxon>asterids</taxon>
        <taxon>campanulids</taxon>
        <taxon>Asterales</taxon>
        <taxon>Asteraceae</taxon>
        <taxon>Asteroideae</taxon>
        <taxon>Anthemideae</taxon>
        <taxon>Anthemidinae</taxon>
        <taxon>Tanacetum</taxon>
    </lineage>
</organism>
<name>A0A699XLD8_TANCI</name>
<reference evidence="2" key="1">
    <citation type="journal article" date="2019" name="Sci. Rep.">
        <title>Draft genome of Tanacetum cinerariifolium, the natural source of mosquito coil.</title>
        <authorList>
            <person name="Yamashiro T."/>
            <person name="Shiraishi A."/>
            <person name="Satake H."/>
            <person name="Nakayama K."/>
        </authorList>
    </citation>
    <scope>NUCLEOTIDE SEQUENCE</scope>
</reference>
<evidence type="ECO:0000313" key="2">
    <source>
        <dbReference type="EMBL" id="GFD60832.1"/>
    </source>
</evidence>
<feature type="non-terminal residue" evidence="2">
    <location>
        <position position="1"/>
    </location>
</feature>
<feature type="compositionally biased region" description="Basic and acidic residues" evidence="1">
    <location>
        <begin position="52"/>
        <end position="67"/>
    </location>
</feature>